<dbReference type="RefSeq" id="WP_238310261.1">
    <property type="nucleotide sequence ID" value="NZ_BPQV01000003.1"/>
</dbReference>
<evidence type="ECO:0000313" key="2">
    <source>
        <dbReference type="Proteomes" id="UP001055156"/>
    </source>
</evidence>
<evidence type="ECO:0000313" key="1">
    <source>
        <dbReference type="EMBL" id="GJE26293.1"/>
    </source>
</evidence>
<dbReference type="InterPro" id="IPR012863">
    <property type="entry name" value="DUF1636"/>
</dbReference>
<gene>
    <name evidence="1" type="ORF">LKMONMHP_1144</name>
</gene>
<protein>
    <recommendedName>
        <fullName evidence="3">Metal-binding protein</fullName>
    </recommendedName>
</protein>
<organism evidence="1 2">
    <name type="scientific">Methylobacterium organophilum</name>
    <dbReference type="NCBI Taxonomy" id="410"/>
    <lineage>
        <taxon>Bacteria</taxon>
        <taxon>Pseudomonadati</taxon>
        <taxon>Pseudomonadota</taxon>
        <taxon>Alphaproteobacteria</taxon>
        <taxon>Hyphomicrobiales</taxon>
        <taxon>Methylobacteriaceae</taxon>
        <taxon>Methylobacterium</taxon>
    </lineage>
</organism>
<keyword evidence="2" id="KW-1185">Reference proteome</keyword>
<name>A0ABQ4T4N9_METOR</name>
<dbReference type="SUPFAM" id="SSF52833">
    <property type="entry name" value="Thioredoxin-like"/>
    <property type="match status" value="1"/>
</dbReference>
<reference evidence="1" key="1">
    <citation type="journal article" date="2021" name="Front. Microbiol.">
        <title>Comprehensive Comparative Genomics and Phenotyping of Methylobacterium Species.</title>
        <authorList>
            <person name="Alessa O."/>
            <person name="Ogura Y."/>
            <person name="Fujitani Y."/>
            <person name="Takami H."/>
            <person name="Hayashi T."/>
            <person name="Sahin N."/>
            <person name="Tani A."/>
        </authorList>
    </citation>
    <scope>NUCLEOTIDE SEQUENCE</scope>
    <source>
        <strain evidence="1">NBRC 15689</strain>
    </source>
</reference>
<evidence type="ECO:0008006" key="3">
    <source>
        <dbReference type="Google" id="ProtNLM"/>
    </source>
</evidence>
<dbReference type="Pfam" id="PF07845">
    <property type="entry name" value="DUF1636"/>
    <property type="match status" value="1"/>
</dbReference>
<dbReference type="InterPro" id="IPR036249">
    <property type="entry name" value="Thioredoxin-like_sf"/>
</dbReference>
<dbReference type="EMBL" id="BPQV01000003">
    <property type="protein sequence ID" value="GJE26293.1"/>
    <property type="molecule type" value="Genomic_DNA"/>
</dbReference>
<dbReference type="CDD" id="cd02980">
    <property type="entry name" value="TRX_Fd_family"/>
    <property type="match status" value="1"/>
</dbReference>
<proteinExistence type="predicted"/>
<comment type="caution">
    <text evidence="1">The sequence shown here is derived from an EMBL/GenBank/DDBJ whole genome shotgun (WGS) entry which is preliminary data.</text>
</comment>
<accession>A0ABQ4T4N9</accession>
<dbReference type="Proteomes" id="UP001055156">
    <property type="component" value="Unassembled WGS sequence"/>
</dbReference>
<reference evidence="1" key="2">
    <citation type="submission" date="2021-08" db="EMBL/GenBank/DDBJ databases">
        <authorList>
            <person name="Tani A."/>
            <person name="Ola A."/>
            <person name="Ogura Y."/>
            <person name="Katsura K."/>
            <person name="Hayashi T."/>
        </authorList>
    </citation>
    <scope>NUCLEOTIDE SEQUENCE</scope>
    <source>
        <strain evidence="1">NBRC 15689</strain>
    </source>
</reference>
<sequence length="133" mass="14018">MPDPDHPNAVVLHVCTTCKVAGQGGDKPAGSRLLDALQAELDRAPMPGLTVEGVPCLSVCKRPCTVAVASAGRWSYVYGDLDAEASARTILDGLAAYAATPDGIVAWRERPVEFRRGVIARIPPLPAARTDDI</sequence>